<dbReference type="GO" id="GO:0000976">
    <property type="term" value="F:transcription cis-regulatory region binding"/>
    <property type="evidence" value="ECO:0007669"/>
    <property type="project" value="TreeGrafter"/>
</dbReference>
<name>A0AAW8E4Z6_9BURK</name>
<dbReference type="InterPro" id="IPR050109">
    <property type="entry name" value="HTH-type_TetR-like_transc_reg"/>
</dbReference>
<proteinExistence type="predicted"/>
<keyword evidence="1" id="KW-0805">Transcription regulation</keyword>
<evidence type="ECO:0000259" key="6">
    <source>
        <dbReference type="PROSITE" id="PS50977"/>
    </source>
</evidence>
<protein>
    <submittedName>
        <fullName evidence="7">AcrR family transcriptional regulator</fullName>
    </submittedName>
</protein>
<dbReference type="Pfam" id="PF17939">
    <property type="entry name" value="TetR_C_30"/>
    <property type="match status" value="1"/>
</dbReference>
<evidence type="ECO:0000256" key="4">
    <source>
        <dbReference type="PROSITE-ProRule" id="PRU00335"/>
    </source>
</evidence>
<feature type="compositionally biased region" description="Basic residues" evidence="5">
    <location>
        <begin position="247"/>
        <end position="259"/>
    </location>
</feature>
<dbReference type="Pfam" id="PF00440">
    <property type="entry name" value="TetR_N"/>
    <property type="match status" value="1"/>
</dbReference>
<keyword evidence="2 4" id="KW-0238">DNA-binding</keyword>
<comment type="caution">
    <text evidence="7">The sequence shown here is derived from an EMBL/GenBank/DDBJ whole genome shotgun (WGS) entry which is preliminary data.</text>
</comment>
<accession>A0AAW8E4Z6</accession>
<evidence type="ECO:0000256" key="1">
    <source>
        <dbReference type="ARBA" id="ARBA00023015"/>
    </source>
</evidence>
<evidence type="ECO:0000313" key="8">
    <source>
        <dbReference type="Proteomes" id="UP001244295"/>
    </source>
</evidence>
<evidence type="ECO:0000256" key="5">
    <source>
        <dbReference type="SAM" id="MobiDB-lite"/>
    </source>
</evidence>
<feature type="domain" description="HTH tetR-type" evidence="6">
    <location>
        <begin position="32"/>
        <end position="92"/>
    </location>
</feature>
<sequence length="259" mass="28320">MNARTPPARKRSASRGSGTSGAPTVAPEPARPDRRQAILLAAEKLFAQHGYHAVTIRQIAEEAGVPLALVGYYFGPKHELFHAIFEHWSHSIEERLARLAAVTIDPDDARTLPRIIEAFTAPVLALRASTEGEYYALLVARELYHATEEADRVLRGYFDPLAEAYIDALHVALPHATRSQVAWGYQFALGALLHHLTDSRIERLSRGENTRADPAVAPMLVNFIAGGLRAALPKPKAAAKAAAAKPSRTKKTIPRRPQP</sequence>
<dbReference type="PANTHER" id="PTHR30055:SF234">
    <property type="entry name" value="HTH-TYPE TRANSCRIPTIONAL REGULATOR BETI"/>
    <property type="match status" value="1"/>
</dbReference>
<evidence type="ECO:0000256" key="2">
    <source>
        <dbReference type="ARBA" id="ARBA00023125"/>
    </source>
</evidence>
<dbReference type="InterPro" id="IPR041586">
    <property type="entry name" value="PsrA_TetR_C"/>
</dbReference>
<dbReference type="InterPro" id="IPR009057">
    <property type="entry name" value="Homeodomain-like_sf"/>
</dbReference>
<dbReference type="AlphaFoldDB" id="A0AAW8E4Z6"/>
<dbReference type="SUPFAM" id="SSF48498">
    <property type="entry name" value="Tetracyclin repressor-like, C-terminal domain"/>
    <property type="match status" value="1"/>
</dbReference>
<dbReference type="Proteomes" id="UP001244295">
    <property type="component" value="Unassembled WGS sequence"/>
</dbReference>
<reference evidence="7" key="1">
    <citation type="submission" date="2023-07" db="EMBL/GenBank/DDBJ databases">
        <title>Sorghum-associated microbial communities from plants grown in Nebraska, USA.</title>
        <authorList>
            <person name="Schachtman D."/>
        </authorList>
    </citation>
    <scope>NUCLEOTIDE SEQUENCE</scope>
    <source>
        <strain evidence="7">DS2795</strain>
    </source>
</reference>
<dbReference type="InterPro" id="IPR001647">
    <property type="entry name" value="HTH_TetR"/>
</dbReference>
<feature type="region of interest" description="Disordered" evidence="5">
    <location>
        <begin position="238"/>
        <end position="259"/>
    </location>
</feature>
<feature type="compositionally biased region" description="Low complexity" evidence="5">
    <location>
        <begin position="14"/>
        <end position="24"/>
    </location>
</feature>
<keyword evidence="3" id="KW-0804">Transcription</keyword>
<feature type="DNA-binding region" description="H-T-H motif" evidence="4">
    <location>
        <begin position="55"/>
        <end position="74"/>
    </location>
</feature>
<dbReference type="PROSITE" id="PS50977">
    <property type="entry name" value="HTH_TETR_2"/>
    <property type="match status" value="1"/>
</dbReference>
<dbReference type="GO" id="GO:0003700">
    <property type="term" value="F:DNA-binding transcription factor activity"/>
    <property type="evidence" value="ECO:0007669"/>
    <property type="project" value="TreeGrafter"/>
</dbReference>
<feature type="region of interest" description="Disordered" evidence="5">
    <location>
        <begin position="1"/>
        <end position="30"/>
    </location>
</feature>
<dbReference type="EMBL" id="JAUSRR010000013">
    <property type="protein sequence ID" value="MDP9926928.1"/>
    <property type="molecule type" value="Genomic_DNA"/>
</dbReference>
<organism evidence="7 8">
    <name type="scientific">Variovorax boronicumulans</name>
    <dbReference type="NCBI Taxonomy" id="436515"/>
    <lineage>
        <taxon>Bacteria</taxon>
        <taxon>Pseudomonadati</taxon>
        <taxon>Pseudomonadota</taxon>
        <taxon>Betaproteobacteria</taxon>
        <taxon>Burkholderiales</taxon>
        <taxon>Comamonadaceae</taxon>
        <taxon>Variovorax</taxon>
    </lineage>
</organism>
<dbReference type="InterPro" id="IPR036271">
    <property type="entry name" value="Tet_transcr_reg_TetR-rel_C_sf"/>
</dbReference>
<dbReference type="Gene3D" id="1.10.357.10">
    <property type="entry name" value="Tetracycline Repressor, domain 2"/>
    <property type="match status" value="1"/>
</dbReference>
<gene>
    <name evidence="7" type="ORF">J2W25_005978</name>
</gene>
<evidence type="ECO:0000256" key="3">
    <source>
        <dbReference type="ARBA" id="ARBA00023163"/>
    </source>
</evidence>
<evidence type="ECO:0000313" key="7">
    <source>
        <dbReference type="EMBL" id="MDP9926928.1"/>
    </source>
</evidence>
<dbReference type="PRINTS" id="PR00455">
    <property type="entry name" value="HTHTETR"/>
</dbReference>
<dbReference type="RefSeq" id="WP_307582607.1">
    <property type="nucleotide sequence ID" value="NZ_JAUSRQ010000001.1"/>
</dbReference>
<dbReference type="SUPFAM" id="SSF46689">
    <property type="entry name" value="Homeodomain-like"/>
    <property type="match status" value="1"/>
</dbReference>
<dbReference type="PANTHER" id="PTHR30055">
    <property type="entry name" value="HTH-TYPE TRANSCRIPTIONAL REGULATOR RUTR"/>
    <property type="match status" value="1"/>
</dbReference>